<protein>
    <submittedName>
        <fullName evidence="3">Fibrocystin</fullName>
    </submittedName>
</protein>
<gene>
    <name evidence="3" type="ORF">UY3_08835</name>
</gene>
<dbReference type="SMART" id="SM01225">
    <property type="entry name" value="G8"/>
    <property type="match status" value="1"/>
</dbReference>
<proteinExistence type="predicted"/>
<sequence>MGIDECRQFNSKGEVIGGKLLLAGPGPIEIHAHYILVSDGGKFQVGSPDKPLRDKAHIHLYGSFHSATFFPYGAKFLAVRNGTISMHGGDPTTIPPLSVDTCKEGVSRCTEEHFVDEEEEENAQQASGESVLPGSQDLFITLEPIRSQGGIPDPEAGEGTSGECRFVTTVQGLKAIVFMVTWLK</sequence>
<feature type="domain" description="G8" evidence="2">
    <location>
        <begin position="1"/>
        <end position="101"/>
    </location>
</feature>
<dbReference type="PROSITE" id="PS51484">
    <property type="entry name" value="G8"/>
    <property type="match status" value="1"/>
</dbReference>
<evidence type="ECO:0000256" key="1">
    <source>
        <dbReference type="ARBA" id="ARBA00022729"/>
    </source>
</evidence>
<accession>M7B7U0</accession>
<dbReference type="InterPro" id="IPR019316">
    <property type="entry name" value="G8_domain"/>
</dbReference>
<dbReference type="InterPro" id="IPR052387">
    <property type="entry name" value="Fibrocystin"/>
</dbReference>
<evidence type="ECO:0000313" key="3">
    <source>
        <dbReference type="EMBL" id="EMP34026.1"/>
    </source>
</evidence>
<dbReference type="EMBL" id="KB534243">
    <property type="protein sequence ID" value="EMP34026.1"/>
    <property type="molecule type" value="Genomic_DNA"/>
</dbReference>
<evidence type="ECO:0000259" key="2">
    <source>
        <dbReference type="PROSITE" id="PS51484"/>
    </source>
</evidence>
<keyword evidence="1" id="KW-0732">Signal</keyword>
<dbReference type="PANTHER" id="PTHR46769">
    <property type="entry name" value="POLYCYSTIC KIDNEY AND HEPATIC DISEASE 1 (AUTOSOMAL RECESSIVE)-LIKE 1"/>
    <property type="match status" value="1"/>
</dbReference>
<name>M7B7U0_CHEMY</name>
<dbReference type="AlphaFoldDB" id="M7B7U0"/>
<reference evidence="4" key="1">
    <citation type="journal article" date="2013" name="Nat. Genet.">
        <title>The draft genomes of soft-shell turtle and green sea turtle yield insights into the development and evolution of the turtle-specific body plan.</title>
        <authorList>
            <person name="Wang Z."/>
            <person name="Pascual-Anaya J."/>
            <person name="Zadissa A."/>
            <person name="Li W."/>
            <person name="Niimura Y."/>
            <person name="Huang Z."/>
            <person name="Li C."/>
            <person name="White S."/>
            <person name="Xiong Z."/>
            <person name="Fang D."/>
            <person name="Wang B."/>
            <person name="Ming Y."/>
            <person name="Chen Y."/>
            <person name="Zheng Y."/>
            <person name="Kuraku S."/>
            <person name="Pignatelli M."/>
            <person name="Herrero J."/>
            <person name="Beal K."/>
            <person name="Nozawa M."/>
            <person name="Li Q."/>
            <person name="Wang J."/>
            <person name="Zhang H."/>
            <person name="Yu L."/>
            <person name="Shigenobu S."/>
            <person name="Wang J."/>
            <person name="Liu J."/>
            <person name="Flicek P."/>
            <person name="Searle S."/>
            <person name="Wang J."/>
            <person name="Kuratani S."/>
            <person name="Yin Y."/>
            <person name="Aken B."/>
            <person name="Zhang G."/>
            <person name="Irie N."/>
        </authorList>
    </citation>
    <scope>NUCLEOTIDE SEQUENCE [LARGE SCALE GENOMIC DNA]</scope>
</reference>
<keyword evidence="4" id="KW-1185">Reference proteome</keyword>
<dbReference type="STRING" id="8469.M7B7U0"/>
<dbReference type="Proteomes" id="UP000031443">
    <property type="component" value="Unassembled WGS sequence"/>
</dbReference>
<organism evidence="3 4">
    <name type="scientific">Chelonia mydas</name>
    <name type="common">Green sea-turtle</name>
    <name type="synonym">Chelonia agassizi</name>
    <dbReference type="NCBI Taxonomy" id="8469"/>
    <lineage>
        <taxon>Eukaryota</taxon>
        <taxon>Metazoa</taxon>
        <taxon>Chordata</taxon>
        <taxon>Craniata</taxon>
        <taxon>Vertebrata</taxon>
        <taxon>Euteleostomi</taxon>
        <taxon>Archelosauria</taxon>
        <taxon>Testudinata</taxon>
        <taxon>Testudines</taxon>
        <taxon>Cryptodira</taxon>
        <taxon>Durocryptodira</taxon>
        <taxon>Americhelydia</taxon>
        <taxon>Chelonioidea</taxon>
        <taxon>Cheloniidae</taxon>
        <taxon>Chelonia</taxon>
    </lineage>
</organism>
<dbReference type="PANTHER" id="PTHR46769:SF1">
    <property type="entry name" value="FIBROCYSTIN"/>
    <property type="match status" value="1"/>
</dbReference>
<dbReference type="Pfam" id="PF10162">
    <property type="entry name" value="G8"/>
    <property type="match status" value="1"/>
</dbReference>
<evidence type="ECO:0000313" key="4">
    <source>
        <dbReference type="Proteomes" id="UP000031443"/>
    </source>
</evidence>